<comment type="similarity">
    <text evidence="11">Belongs to the insect chemoreceptor superfamily. Heteromeric odorant receptor channel (TC 1.A.69) family.</text>
</comment>
<keyword evidence="6 11" id="KW-1133">Transmembrane helix</keyword>
<dbReference type="EMBL" id="CH919712">
    <property type="protein sequence ID" value="EDW04518.1"/>
    <property type="molecule type" value="Genomic_DNA"/>
</dbReference>
<dbReference type="GO" id="GO:0007165">
    <property type="term" value="P:signal transduction"/>
    <property type="evidence" value="ECO:0007669"/>
    <property type="project" value="UniProtKB-KW"/>
</dbReference>
<evidence type="ECO:0000256" key="4">
    <source>
        <dbReference type="ARBA" id="ARBA00022692"/>
    </source>
</evidence>
<dbReference type="OrthoDB" id="8185860at2759"/>
<keyword evidence="3 11" id="KW-0716">Sensory transduction</keyword>
<gene>
    <name evidence="12" type="primary">Dgri\GH12567</name>
    <name evidence="12" type="ORF">Dgri_GH12567</name>
</gene>
<evidence type="ECO:0000256" key="5">
    <source>
        <dbReference type="ARBA" id="ARBA00022725"/>
    </source>
</evidence>
<dbReference type="Proteomes" id="UP000001070">
    <property type="component" value="Unassembled WGS sequence"/>
</dbReference>
<evidence type="ECO:0000313" key="13">
    <source>
        <dbReference type="Proteomes" id="UP000001070"/>
    </source>
</evidence>
<sequence>MPLAKMDSIFKYANFFYSVVGIEPYTKTSRSSVASHSISPVFLGNIITLSVNMFGEMGFVLVAFATGEHILEAIMDLSYIGFVFVGIIKIMSIWQKKPALSHIIWELEKLFPCDKAAQSAYNLDKYLNSCLRISFIFSILYTVLTWTYNLFDITEYCVYDLWLGIREVPHRLPYPVYIPWHWQEHWSYYVMLIYQDFAACVAAAGQVATDLLICALTTLIVMHFDYLARTIEKQVLSGDWSKDSRVLLDVVQYHERLLLLSNQLNEVFGVPLLMNLLISSAFSISVAAYNQNWNYADVRYRRSLILIIARSQNPVYLKATVLMTITRATMTELLQLSYKFFALLRTMYAG</sequence>
<evidence type="ECO:0000256" key="1">
    <source>
        <dbReference type="ARBA" id="ARBA00004651"/>
    </source>
</evidence>
<dbReference type="FunCoup" id="B4K2Q5">
    <property type="interactions" value="75"/>
</dbReference>
<dbReference type="STRING" id="7222.B4K2Q5"/>
<evidence type="ECO:0000256" key="10">
    <source>
        <dbReference type="ARBA" id="ARBA00038679"/>
    </source>
</evidence>
<feature type="transmembrane region" description="Helical" evidence="11">
    <location>
        <begin position="267"/>
        <end position="289"/>
    </location>
</feature>
<reference evidence="12 13" key="1">
    <citation type="journal article" date="2007" name="Nature">
        <title>Evolution of genes and genomes on the Drosophila phylogeny.</title>
        <authorList>
            <consortium name="Drosophila 12 Genomes Consortium"/>
            <person name="Clark A.G."/>
            <person name="Eisen M.B."/>
            <person name="Smith D.R."/>
            <person name="Bergman C.M."/>
            <person name="Oliver B."/>
            <person name="Markow T.A."/>
            <person name="Kaufman T.C."/>
            <person name="Kellis M."/>
            <person name="Gelbart W."/>
            <person name="Iyer V.N."/>
            <person name="Pollard D.A."/>
            <person name="Sackton T.B."/>
            <person name="Larracuente A.M."/>
            <person name="Singh N.D."/>
            <person name="Abad J.P."/>
            <person name="Abt D.N."/>
            <person name="Adryan B."/>
            <person name="Aguade M."/>
            <person name="Akashi H."/>
            <person name="Anderson W.W."/>
            <person name="Aquadro C.F."/>
            <person name="Ardell D.H."/>
            <person name="Arguello R."/>
            <person name="Artieri C.G."/>
            <person name="Barbash D.A."/>
            <person name="Barker D."/>
            <person name="Barsanti P."/>
            <person name="Batterham P."/>
            <person name="Batzoglou S."/>
            <person name="Begun D."/>
            <person name="Bhutkar A."/>
            <person name="Blanco E."/>
            <person name="Bosak S.A."/>
            <person name="Bradley R.K."/>
            <person name="Brand A.D."/>
            <person name="Brent M.R."/>
            <person name="Brooks A.N."/>
            <person name="Brown R.H."/>
            <person name="Butlin R.K."/>
            <person name="Caggese C."/>
            <person name="Calvi B.R."/>
            <person name="Bernardo de Carvalho A."/>
            <person name="Caspi A."/>
            <person name="Castrezana S."/>
            <person name="Celniker S.E."/>
            <person name="Chang J.L."/>
            <person name="Chapple C."/>
            <person name="Chatterji S."/>
            <person name="Chinwalla A."/>
            <person name="Civetta A."/>
            <person name="Clifton S.W."/>
            <person name="Comeron J.M."/>
            <person name="Costello J.C."/>
            <person name="Coyne J.A."/>
            <person name="Daub J."/>
            <person name="David R.G."/>
            <person name="Delcher A.L."/>
            <person name="Delehaunty K."/>
            <person name="Do C.B."/>
            <person name="Ebling H."/>
            <person name="Edwards K."/>
            <person name="Eickbush T."/>
            <person name="Evans J.D."/>
            <person name="Filipski A."/>
            <person name="Findeiss S."/>
            <person name="Freyhult E."/>
            <person name="Fulton L."/>
            <person name="Fulton R."/>
            <person name="Garcia A.C."/>
            <person name="Gardiner A."/>
            <person name="Garfield D.A."/>
            <person name="Garvin B.E."/>
            <person name="Gibson G."/>
            <person name="Gilbert D."/>
            <person name="Gnerre S."/>
            <person name="Godfrey J."/>
            <person name="Good R."/>
            <person name="Gotea V."/>
            <person name="Gravely B."/>
            <person name="Greenberg A.J."/>
            <person name="Griffiths-Jones S."/>
            <person name="Gross S."/>
            <person name="Guigo R."/>
            <person name="Gustafson E.A."/>
            <person name="Haerty W."/>
            <person name="Hahn M.W."/>
            <person name="Halligan D.L."/>
            <person name="Halpern A.L."/>
            <person name="Halter G.M."/>
            <person name="Han M.V."/>
            <person name="Heger A."/>
            <person name="Hillier L."/>
            <person name="Hinrichs A.S."/>
            <person name="Holmes I."/>
            <person name="Hoskins R.A."/>
            <person name="Hubisz M.J."/>
            <person name="Hultmark D."/>
            <person name="Huntley M.A."/>
            <person name="Jaffe D.B."/>
            <person name="Jagadeeshan S."/>
            <person name="Jeck W.R."/>
            <person name="Johnson J."/>
            <person name="Jones C.D."/>
            <person name="Jordan W.C."/>
            <person name="Karpen G.H."/>
            <person name="Kataoka E."/>
            <person name="Keightley P.D."/>
            <person name="Kheradpour P."/>
            <person name="Kirkness E.F."/>
            <person name="Koerich L.B."/>
            <person name="Kristiansen K."/>
            <person name="Kudrna D."/>
            <person name="Kulathinal R.J."/>
            <person name="Kumar S."/>
            <person name="Kwok R."/>
            <person name="Lander E."/>
            <person name="Langley C.H."/>
            <person name="Lapoint R."/>
            <person name="Lazzaro B.P."/>
            <person name="Lee S.J."/>
            <person name="Levesque L."/>
            <person name="Li R."/>
            <person name="Lin C.F."/>
            <person name="Lin M.F."/>
            <person name="Lindblad-Toh K."/>
            <person name="Llopart A."/>
            <person name="Long M."/>
            <person name="Low L."/>
            <person name="Lozovsky E."/>
            <person name="Lu J."/>
            <person name="Luo M."/>
            <person name="Machado C.A."/>
            <person name="Makalowski W."/>
            <person name="Marzo M."/>
            <person name="Matsuda M."/>
            <person name="Matzkin L."/>
            <person name="McAllister B."/>
            <person name="McBride C.S."/>
            <person name="McKernan B."/>
            <person name="McKernan K."/>
            <person name="Mendez-Lago M."/>
            <person name="Minx P."/>
            <person name="Mollenhauer M.U."/>
            <person name="Montooth K."/>
            <person name="Mount S.M."/>
            <person name="Mu X."/>
            <person name="Myers E."/>
            <person name="Negre B."/>
            <person name="Newfeld S."/>
            <person name="Nielsen R."/>
            <person name="Noor M.A."/>
            <person name="O'Grady P."/>
            <person name="Pachter L."/>
            <person name="Papaceit M."/>
            <person name="Parisi M.J."/>
            <person name="Parisi M."/>
            <person name="Parts L."/>
            <person name="Pedersen J.S."/>
            <person name="Pesole G."/>
            <person name="Phillippy A.M."/>
            <person name="Ponting C.P."/>
            <person name="Pop M."/>
            <person name="Porcelli D."/>
            <person name="Powell J.R."/>
            <person name="Prohaska S."/>
            <person name="Pruitt K."/>
            <person name="Puig M."/>
            <person name="Quesneville H."/>
            <person name="Ram K.R."/>
            <person name="Rand D."/>
            <person name="Rasmussen M.D."/>
            <person name="Reed L.K."/>
            <person name="Reenan R."/>
            <person name="Reily A."/>
            <person name="Remington K.A."/>
            <person name="Rieger T.T."/>
            <person name="Ritchie M.G."/>
            <person name="Robin C."/>
            <person name="Rogers Y.H."/>
            <person name="Rohde C."/>
            <person name="Rozas J."/>
            <person name="Rubenfield M.J."/>
            <person name="Ruiz A."/>
            <person name="Russo S."/>
            <person name="Salzberg S.L."/>
            <person name="Sanchez-Gracia A."/>
            <person name="Saranga D.J."/>
            <person name="Sato H."/>
            <person name="Schaeffer S.W."/>
            <person name="Schatz M.C."/>
            <person name="Schlenke T."/>
            <person name="Schwartz R."/>
            <person name="Segarra C."/>
            <person name="Singh R.S."/>
            <person name="Sirot L."/>
            <person name="Sirota M."/>
            <person name="Sisneros N.B."/>
            <person name="Smith C.D."/>
            <person name="Smith T.F."/>
            <person name="Spieth J."/>
            <person name="Stage D.E."/>
            <person name="Stark A."/>
            <person name="Stephan W."/>
            <person name="Strausberg R.L."/>
            <person name="Strempel S."/>
            <person name="Sturgill D."/>
            <person name="Sutton G."/>
            <person name="Sutton G.G."/>
            <person name="Tao W."/>
            <person name="Teichmann S."/>
            <person name="Tobari Y.N."/>
            <person name="Tomimura Y."/>
            <person name="Tsolas J.M."/>
            <person name="Valente V.L."/>
            <person name="Venter E."/>
            <person name="Venter J.C."/>
            <person name="Vicario S."/>
            <person name="Vieira F.G."/>
            <person name="Vilella A.J."/>
            <person name="Villasante A."/>
            <person name="Walenz B."/>
            <person name="Wang J."/>
            <person name="Wasserman M."/>
            <person name="Watts T."/>
            <person name="Wilson D."/>
            <person name="Wilson R.K."/>
            <person name="Wing R.A."/>
            <person name="Wolfner M.F."/>
            <person name="Wong A."/>
            <person name="Wong G.K."/>
            <person name="Wu C.I."/>
            <person name="Wu G."/>
            <person name="Yamamoto D."/>
            <person name="Yang H.P."/>
            <person name="Yang S.P."/>
            <person name="Yorke J.A."/>
            <person name="Yoshida K."/>
            <person name="Zdobnov E."/>
            <person name="Zhang P."/>
            <person name="Zhang Y."/>
            <person name="Zimin A.V."/>
            <person name="Baldwin J."/>
            <person name="Abdouelleil A."/>
            <person name="Abdulkadir J."/>
            <person name="Abebe A."/>
            <person name="Abera B."/>
            <person name="Abreu J."/>
            <person name="Acer S.C."/>
            <person name="Aftuck L."/>
            <person name="Alexander A."/>
            <person name="An P."/>
            <person name="Anderson E."/>
            <person name="Anderson S."/>
            <person name="Arachi H."/>
            <person name="Azer M."/>
            <person name="Bachantsang P."/>
            <person name="Barry A."/>
            <person name="Bayul T."/>
            <person name="Berlin A."/>
            <person name="Bessette D."/>
            <person name="Bloom T."/>
            <person name="Blye J."/>
            <person name="Boguslavskiy L."/>
            <person name="Bonnet C."/>
            <person name="Boukhgalter B."/>
            <person name="Bourzgui I."/>
            <person name="Brown A."/>
            <person name="Cahill P."/>
            <person name="Channer S."/>
            <person name="Cheshatsang Y."/>
            <person name="Chuda L."/>
            <person name="Citroen M."/>
            <person name="Collymore A."/>
            <person name="Cooke P."/>
            <person name="Costello M."/>
            <person name="D'Aco K."/>
            <person name="Daza R."/>
            <person name="De Haan G."/>
            <person name="DeGray S."/>
            <person name="DeMaso C."/>
            <person name="Dhargay N."/>
            <person name="Dooley K."/>
            <person name="Dooley E."/>
            <person name="Doricent M."/>
            <person name="Dorje P."/>
            <person name="Dorjee K."/>
            <person name="Dupes A."/>
            <person name="Elong R."/>
            <person name="Falk J."/>
            <person name="Farina A."/>
            <person name="Faro S."/>
            <person name="Ferguson D."/>
            <person name="Fisher S."/>
            <person name="Foley C.D."/>
            <person name="Franke A."/>
            <person name="Friedrich D."/>
            <person name="Gadbois L."/>
            <person name="Gearin G."/>
            <person name="Gearin C.R."/>
            <person name="Giannoukos G."/>
            <person name="Goode T."/>
            <person name="Graham J."/>
            <person name="Grandbois E."/>
            <person name="Grewal S."/>
            <person name="Gyaltsen K."/>
            <person name="Hafez N."/>
            <person name="Hagos B."/>
            <person name="Hall J."/>
            <person name="Henson C."/>
            <person name="Hollinger A."/>
            <person name="Honan T."/>
            <person name="Huard M.D."/>
            <person name="Hughes L."/>
            <person name="Hurhula B."/>
            <person name="Husby M.E."/>
            <person name="Kamat A."/>
            <person name="Kanga B."/>
            <person name="Kashin S."/>
            <person name="Khazanovich D."/>
            <person name="Kisner P."/>
            <person name="Lance K."/>
            <person name="Lara M."/>
            <person name="Lee W."/>
            <person name="Lennon N."/>
            <person name="Letendre F."/>
            <person name="LeVine R."/>
            <person name="Lipovsky A."/>
            <person name="Liu X."/>
            <person name="Liu J."/>
            <person name="Liu S."/>
            <person name="Lokyitsang T."/>
            <person name="Lokyitsang Y."/>
            <person name="Lubonja R."/>
            <person name="Lui A."/>
            <person name="MacDonald P."/>
            <person name="Magnisalis V."/>
            <person name="Maru K."/>
            <person name="Matthews C."/>
            <person name="McCusker W."/>
            <person name="McDonough S."/>
            <person name="Mehta T."/>
            <person name="Meldrim J."/>
            <person name="Meneus L."/>
            <person name="Mihai O."/>
            <person name="Mihalev A."/>
            <person name="Mihova T."/>
            <person name="Mittelman R."/>
            <person name="Mlenga V."/>
            <person name="Montmayeur A."/>
            <person name="Mulrain L."/>
            <person name="Navidi A."/>
            <person name="Naylor J."/>
            <person name="Negash T."/>
            <person name="Nguyen T."/>
            <person name="Nguyen N."/>
            <person name="Nicol R."/>
            <person name="Norbu C."/>
            <person name="Norbu N."/>
            <person name="Novod N."/>
            <person name="O'Neill B."/>
            <person name="Osman S."/>
            <person name="Markiewicz E."/>
            <person name="Oyono O.L."/>
            <person name="Patti C."/>
            <person name="Phunkhang P."/>
            <person name="Pierre F."/>
            <person name="Priest M."/>
            <person name="Raghuraman S."/>
            <person name="Rege F."/>
            <person name="Reyes R."/>
            <person name="Rise C."/>
            <person name="Rogov P."/>
            <person name="Ross K."/>
            <person name="Ryan E."/>
            <person name="Settipalli S."/>
            <person name="Shea T."/>
            <person name="Sherpa N."/>
            <person name="Shi L."/>
            <person name="Shih D."/>
            <person name="Sparrow T."/>
            <person name="Spaulding J."/>
            <person name="Stalker J."/>
            <person name="Stange-Thomann N."/>
            <person name="Stavropoulos S."/>
            <person name="Stone C."/>
            <person name="Strader C."/>
            <person name="Tesfaye S."/>
            <person name="Thomson T."/>
            <person name="Thoulutsang Y."/>
            <person name="Thoulutsang D."/>
            <person name="Topham K."/>
            <person name="Topping I."/>
            <person name="Tsamla T."/>
            <person name="Vassiliev H."/>
            <person name="Vo A."/>
            <person name="Wangchuk T."/>
            <person name="Wangdi T."/>
            <person name="Weiand M."/>
            <person name="Wilkinson J."/>
            <person name="Wilson A."/>
            <person name="Yadav S."/>
            <person name="Young G."/>
            <person name="Yu Q."/>
            <person name="Zembek L."/>
            <person name="Zhong D."/>
            <person name="Zimmer A."/>
            <person name="Zwirko Z."/>
            <person name="Jaffe D.B."/>
            <person name="Alvarez P."/>
            <person name="Brockman W."/>
            <person name="Butler J."/>
            <person name="Chin C."/>
            <person name="Gnerre S."/>
            <person name="Grabherr M."/>
            <person name="Kleber M."/>
            <person name="Mauceli E."/>
            <person name="MacCallum I."/>
        </authorList>
    </citation>
    <scope>NUCLEOTIDE SEQUENCE [LARGE SCALE GENOMIC DNA]</scope>
    <source>
        <strain evidence="13">Tucson 15287-2541.00</strain>
    </source>
</reference>
<feature type="transmembrane region" description="Helical" evidence="11">
    <location>
        <begin position="130"/>
        <end position="151"/>
    </location>
</feature>
<evidence type="ECO:0000256" key="11">
    <source>
        <dbReference type="RuleBase" id="RU351113"/>
    </source>
</evidence>
<evidence type="ECO:0000256" key="8">
    <source>
        <dbReference type="ARBA" id="ARBA00023170"/>
    </source>
</evidence>
<dbReference type="PANTHER" id="PTHR21137">
    <property type="entry name" value="ODORANT RECEPTOR"/>
    <property type="match status" value="1"/>
</dbReference>
<comment type="caution">
    <text evidence="11">Lacks conserved residue(s) required for the propagation of feature annotation.</text>
</comment>
<name>B4K2Q5_DROGR</name>
<accession>B4K2Q5</accession>
<organism evidence="13">
    <name type="scientific">Drosophila grimshawi</name>
    <name type="common">Hawaiian fruit fly</name>
    <name type="synonym">Idiomyia grimshawi</name>
    <dbReference type="NCBI Taxonomy" id="7222"/>
    <lineage>
        <taxon>Eukaryota</taxon>
        <taxon>Metazoa</taxon>
        <taxon>Ecdysozoa</taxon>
        <taxon>Arthropoda</taxon>
        <taxon>Hexapoda</taxon>
        <taxon>Insecta</taxon>
        <taxon>Pterygota</taxon>
        <taxon>Neoptera</taxon>
        <taxon>Endopterygota</taxon>
        <taxon>Diptera</taxon>
        <taxon>Brachycera</taxon>
        <taxon>Muscomorpha</taxon>
        <taxon>Ephydroidea</taxon>
        <taxon>Drosophilidae</taxon>
        <taxon>Drosophila</taxon>
        <taxon>Hawaiian Drosophila</taxon>
    </lineage>
</organism>
<dbReference type="PANTHER" id="PTHR21137:SF44">
    <property type="entry name" value="ODORANT RECEPTOR 13A-RELATED"/>
    <property type="match status" value="1"/>
</dbReference>
<dbReference type="GO" id="GO:0005886">
    <property type="term" value="C:plasma membrane"/>
    <property type="evidence" value="ECO:0007669"/>
    <property type="project" value="UniProtKB-SubCell"/>
</dbReference>
<dbReference type="AlphaFoldDB" id="B4K2Q5"/>
<keyword evidence="7 11" id="KW-0472">Membrane</keyword>
<evidence type="ECO:0000256" key="6">
    <source>
        <dbReference type="ARBA" id="ARBA00022989"/>
    </source>
</evidence>
<keyword evidence="5 11" id="KW-0552">Olfaction</keyword>
<feature type="transmembrane region" description="Helical" evidence="11">
    <location>
        <begin position="77"/>
        <end position="94"/>
    </location>
</feature>
<keyword evidence="2" id="KW-1003">Cell membrane</keyword>
<dbReference type="PhylomeDB" id="B4K2Q5"/>
<evidence type="ECO:0000256" key="3">
    <source>
        <dbReference type="ARBA" id="ARBA00022606"/>
    </source>
</evidence>
<dbReference type="GO" id="GO:0004984">
    <property type="term" value="F:olfactory receptor activity"/>
    <property type="evidence" value="ECO:0007669"/>
    <property type="project" value="InterPro"/>
</dbReference>
<evidence type="ECO:0000256" key="7">
    <source>
        <dbReference type="ARBA" id="ARBA00023136"/>
    </source>
</evidence>
<evidence type="ECO:0000313" key="12">
    <source>
        <dbReference type="EMBL" id="EDW04518.1"/>
    </source>
</evidence>
<proteinExistence type="inferred from homology"/>
<comment type="subcellular location">
    <subcellularLocation>
        <location evidence="1 11">Cell membrane</location>
        <topology evidence="1 11">Multi-pass membrane protein</topology>
    </subcellularLocation>
</comment>
<dbReference type="InParanoid" id="B4K2Q5"/>
<dbReference type="GO" id="GO:0005549">
    <property type="term" value="F:odorant binding"/>
    <property type="evidence" value="ECO:0007669"/>
    <property type="project" value="InterPro"/>
</dbReference>
<dbReference type="HOGENOM" id="CLU_033399_0_0_1"/>
<keyword evidence="9 11" id="KW-0807">Transducer</keyword>
<dbReference type="OMA" id="LRTMYTQ"/>
<protein>
    <recommendedName>
        <fullName evidence="11">Odorant receptor</fullName>
    </recommendedName>
</protein>
<dbReference type="Pfam" id="PF02949">
    <property type="entry name" value="7tm_6"/>
    <property type="match status" value="1"/>
</dbReference>
<evidence type="ECO:0000256" key="9">
    <source>
        <dbReference type="ARBA" id="ARBA00023224"/>
    </source>
</evidence>
<keyword evidence="13" id="KW-1185">Reference proteome</keyword>
<dbReference type="eggNOG" id="ENOG502SR0T">
    <property type="taxonomic scope" value="Eukaryota"/>
</dbReference>
<evidence type="ECO:0000256" key="2">
    <source>
        <dbReference type="ARBA" id="ARBA00022475"/>
    </source>
</evidence>
<dbReference type="InterPro" id="IPR004117">
    <property type="entry name" value="7tm6_olfct_rcpt"/>
</dbReference>
<feature type="transmembrane region" description="Helical" evidence="11">
    <location>
        <begin position="41"/>
        <end position="65"/>
    </location>
</feature>
<comment type="subunit">
    <text evidence="10">Interacts with Orco. Complexes exist early in the endomembrane system in olfactory sensory neurons (OSNs), coupling these complexes to the conserved ciliary trafficking pathway.</text>
</comment>
<keyword evidence="4 11" id="KW-0812">Transmembrane</keyword>
<keyword evidence="8 11" id="KW-0675">Receptor</keyword>